<evidence type="ECO:0000313" key="2">
    <source>
        <dbReference type="EMBL" id="KAK7499272.1"/>
    </source>
</evidence>
<dbReference type="EMBL" id="JACVVK020000045">
    <property type="protein sequence ID" value="KAK7499272.1"/>
    <property type="molecule type" value="Genomic_DNA"/>
</dbReference>
<keyword evidence="1" id="KW-0472">Membrane</keyword>
<dbReference type="AlphaFoldDB" id="A0ABD0LJW0"/>
<keyword evidence="1" id="KW-0812">Transmembrane</keyword>
<dbReference type="PROSITE" id="PS51257">
    <property type="entry name" value="PROKAR_LIPOPROTEIN"/>
    <property type="match status" value="1"/>
</dbReference>
<comment type="caution">
    <text evidence="2">The sequence shown here is derived from an EMBL/GenBank/DDBJ whole genome shotgun (WGS) entry which is preliminary data.</text>
</comment>
<sequence>MGVTRNQLYRRFTVVFLISGLVAISCLCAGIALPFWYEADWALHSPNDKDGPRYLVYQGLWSDYVCKQLDNYDDCVVNWHQDYRGDYREDMLHVMPKLNLLRGVELASLAFGVLSGIGLIFLPLSLTRGGWRQYLAQAVFAGFSLLAGFLAVLGVLVLTAKSAPSSLHWALVLPTVAGFLWLFNGSMSFVVCRYDPTYGTPDNPVVPIVESE</sequence>
<organism evidence="2 3">
    <name type="scientific">Batillaria attramentaria</name>
    <dbReference type="NCBI Taxonomy" id="370345"/>
    <lineage>
        <taxon>Eukaryota</taxon>
        <taxon>Metazoa</taxon>
        <taxon>Spiralia</taxon>
        <taxon>Lophotrochozoa</taxon>
        <taxon>Mollusca</taxon>
        <taxon>Gastropoda</taxon>
        <taxon>Caenogastropoda</taxon>
        <taxon>Sorbeoconcha</taxon>
        <taxon>Cerithioidea</taxon>
        <taxon>Batillariidae</taxon>
        <taxon>Batillaria</taxon>
    </lineage>
</organism>
<feature type="transmembrane region" description="Helical" evidence="1">
    <location>
        <begin position="138"/>
        <end position="160"/>
    </location>
</feature>
<proteinExistence type="predicted"/>
<dbReference type="Gene3D" id="1.20.140.150">
    <property type="match status" value="1"/>
</dbReference>
<protein>
    <submittedName>
        <fullName evidence="2">Uncharacterized protein</fullName>
    </submittedName>
</protein>
<evidence type="ECO:0000256" key="1">
    <source>
        <dbReference type="SAM" id="Phobius"/>
    </source>
</evidence>
<dbReference type="Proteomes" id="UP001519460">
    <property type="component" value="Unassembled WGS sequence"/>
</dbReference>
<feature type="transmembrane region" description="Helical" evidence="1">
    <location>
        <begin position="166"/>
        <end position="183"/>
    </location>
</feature>
<name>A0ABD0LJW0_9CAEN</name>
<keyword evidence="3" id="KW-1185">Reference proteome</keyword>
<keyword evidence="1" id="KW-1133">Transmembrane helix</keyword>
<accession>A0ABD0LJW0</accession>
<evidence type="ECO:0000313" key="3">
    <source>
        <dbReference type="Proteomes" id="UP001519460"/>
    </source>
</evidence>
<feature type="transmembrane region" description="Helical" evidence="1">
    <location>
        <begin position="106"/>
        <end position="126"/>
    </location>
</feature>
<feature type="transmembrane region" description="Helical" evidence="1">
    <location>
        <begin position="12"/>
        <end position="37"/>
    </location>
</feature>
<reference evidence="2 3" key="1">
    <citation type="journal article" date="2023" name="Sci. Data">
        <title>Genome assembly of the Korean intertidal mud-creeper Batillaria attramentaria.</title>
        <authorList>
            <person name="Patra A.K."/>
            <person name="Ho P.T."/>
            <person name="Jun S."/>
            <person name="Lee S.J."/>
            <person name="Kim Y."/>
            <person name="Won Y.J."/>
        </authorList>
    </citation>
    <scope>NUCLEOTIDE SEQUENCE [LARGE SCALE GENOMIC DNA]</scope>
    <source>
        <strain evidence="2">Wonlab-2016</strain>
    </source>
</reference>
<gene>
    <name evidence="2" type="ORF">BaRGS_00009532</name>
</gene>